<evidence type="ECO:0000313" key="2">
    <source>
        <dbReference type="Proteomes" id="UP000218263"/>
    </source>
</evidence>
<gene>
    <name evidence="1" type="ORF">MgSA37_03965</name>
</gene>
<dbReference type="OrthoDB" id="799018at2"/>
<sequence length="107" mass="12275">MDLAAIKVQTMTYVYDLMNEAKEHGFKADDTWEVSLVSETDRVRIQKDYYPAVASKAFSDILLQVFQSVKSALNSPLSKEEELMNSQTILNSELKYIIAFNPKRARH</sequence>
<proteinExistence type="predicted"/>
<dbReference type="KEGG" id="mgot:MgSA37_03965"/>
<accession>A0A0X8X656</accession>
<dbReference type="EMBL" id="AP017313">
    <property type="protein sequence ID" value="BAU55773.1"/>
    <property type="molecule type" value="Genomic_DNA"/>
</dbReference>
<organism evidence="1 2">
    <name type="scientific">Mucilaginibacter gotjawali</name>
    <dbReference type="NCBI Taxonomy" id="1550579"/>
    <lineage>
        <taxon>Bacteria</taxon>
        <taxon>Pseudomonadati</taxon>
        <taxon>Bacteroidota</taxon>
        <taxon>Sphingobacteriia</taxon>
        <taxon>Sphingobacteriales</taxon>
        <taxon>Sphingobacteriaceae</taxon>
        <taxon>Mucilaginibacter</taxon>
    </lineage>
</organism>
<keyword evidence="2" id="KW-1185">Reference proteome</keyword>
<name>A0A0X8X656_9SPHI</name>
<protein>
    <submittedName>
        <fullName evidence="1">Uncharacterized protein</fullName>
    </submittedName>
</protein>
<dbReference type="RefSeq" id="WP_096354218.1">
    <property type="nucleotide sequence ID" value="NZ_AP017313.1"/>
</dbReference>
<dbReference type="Proteomes" id="UP000218263">
    <property type="component" value="Chromosome"/>
</dbReference>
<evidence type="ECO:0000313" key="1">
    <source>
        <dbReference type="EMBL" id="BAU55773.1"/>
    </source>
</evidence>
<dbReference type="AlphaFoldDB" id="A0A0X8X656"/>
<reference evidence="1 2" key="1">
    <citation type="submission" date="2015-12" db="EMBL/GenBank/DDBJ databases">
        <title>Genome sequence of Mucilaginibacter gotjawali.</title>
        <authorList>
            <person name="Lee J.S."/>
            <person name="Lee K.C."/>
            <person name="Kim K.K."/>
            <person name="Lee B.W."/>
        </authorList>
    </citation>
    <scope>NUCLEOTIDE SEQUENCE [LARGE SCALE GENOMIC DNA]</scope>
    <source>
        <strain evidence="1 2">SA3-7</strain>
    </source>
</reference>